<protein>
    <submittedName>
        <fullName evidence="2">Rhamnogalacturonyl hydrolase YesR</fullName>
    </submittedName>
</protein>
<reference evidence="2 3" key="1">
    <citation type="journal article" date="2015" name="Stand. Genomic Sci.">
        <title>Genomic Encyclopedia of Bacterial and Archaeal Type Strains, Phase III: the genomes of soil and plant-associated and newly described type strains.</title>
        <authorList>
            <person name="Whitman W.B."/>
            <person name="Woyke T."/>
            <person name="Klenk H.P."/>
            <person name="Zhou Y."/>
            <person name="Lilburn T.G."/>
            <person name="Beck B.J."/>
            <person name="De Vos P."/>
            <person name="Vandamme P."/>
            <person name="Eisen J.A."/>
            <person name="Garrity G."/>
            <person name="Hugenholtz P."/>
            <person name="Kyrpides N.C."/>
        </authorList>
    </citation>
    <scope>NUCLEOTIDE SEQUENCE [LARGE SCALE GENOMIC DNA]</scope>
    <source>
        <strain evidence="2 3">CV53</strain>
    </source>
</reference>
<gene>
    <name evidence="2" type="ORF">EV146_1103</name>
</gene>
<dbReference type="InterPro" id="IPR012341">
    <property type="entry name" value="6hp_glycosidase-like_sf"/>
</dbReference>
<organism evidence="2 3">
    <name type="scientific">Mesobacillus foraminis</name>
    <dbReference type="NCBI Taxonomy" id="279826"/>
    <lineage>
        <taxon>Bacteria</taxon>
        <taxon>Bacillati</taxon>
        <taxon>Bacillota</taxon>
        <taxon>Bacilli</taxon>
        <taxon>Bacillales</taxon>
        <taxon>Bacillaceae</taxon>
        <taxon>Mesobacillus</taxon>
    </lineage>
</organism>
<dbReference type="Proteomes" id="UP000295689">
    <property type="component" value="Unassembled WGS sequence"/>
</dbReference>
<dbReference type="InterPro" id="IPR010905">
    <property type="entry name" value="Glyco_hydro_88"/>
</dbReference>
<dbReference type="Gene3D" id="1.50.10.10">
    <property type="match status" value="1"/>
</dbReference>
<comment type="caution">
    <text evidence="2">The sequence shown here is derived from an EMBL/GenBank/DDBJ whole genome shotgun (WGS) entry which is preliminary data.</text>
</comment>
<keyword evidence="3" id="KW-1185">Reference proteome</keyword>
<dbReference type="RefSeq" id="WP_132009226.1">
    <property type="nucleotide sequence ID" value="NZ_JABUHM010000011.1"/>
</dbReference>
<dbReference type="PANTHER" id="PTHR33886">
    <property type="entry name" value="UNSATURATED RHAMNOGALACTURONAN HYDROLASE (EUROFUNG)"/>
    <property type="match status" value="1"/>
</dbReference>
<dbReference type="SUPFAM" id="SSF48208">
    <property type="entry name" value="Six-hairpin glycosidases"/>
    <property type="match status" value="1"/>
</dbReference>
<sequence>MSAYFHRNDSIFSKVNHQIESVLATISDRYIGSNPPHPITFRAFCKSGFLRGSDYRYLMNLDERYPDAQNGQIVYAWAKLWSDEPKDIALALNCFGPARLFLNQELAFRSSIVDETDPNRKTHIRVALKKGWNHFVLQFMKTPSGFGGIFGTGSFKRYPMHFLAPSAEREGQEGWIYSGLQESELENLPGEGTSEAGTELKWLPNLKWDSDEFQLTRLFGSEENRQAIAWSKLVCHRPGTQTYVLKGEHKGEMELFVNGNSVYRSAEGQVFQVPVDLPYGEYDVLVKSICHGSDWGFQLEGNEFTLPVPVEGVNDVWLYGGTFPAASVLPLEDMLRLDTLLETDKGPTYWRVDCPDTWVRPYLENSLFGKWDYPLGVTLYGLLQTGKELRRQDIIDYALKHIEICTSFYKYSLWDREQYGAAGINTQLSAIDSLDDCGSFGATMLLANQIGPLRGAMDAAEDVAHYISSKQDRLPDNVLYRRFGSVDFMKDTIWCDDLYMSTPFLCRYYEETGERAYLDDAVNQFLRYREYLFIPELNIMSHVYDFKFNTATEVAWGRGNGWVLFSLSELLAVLPEDHEQREDLLDFFRELSKGYLDLQGENGLWHQVLNDHESYEETSCTSMFIYAFARGIRSGWLSEHEPYIQSVFRGFEGLSKAGIDKQGNVYGVCQGSGYAFTKDYYKHDLTWILNDTHGIGIVLLAGIETLKLKNWLVQANYSNQRRSLV</sequence>
<dbReference type="PANTHER" id="PTHR33886:SF8">
    <property type="entry name" value="UNSATURATED RHAMNOGALACTURONAN HYDROLASE (EUROFUNG)"/>
    <property type="match status" value="1"/>
</dbReference>
<dbReference type="GO" id="GO:0005975">
    <property type="term" value="P:carbohydrate metabolic process"/>
    <property type="evidence" value="ECO:0007669"/>
    <property type="project" value="InterPro"/>
</dbReference>
<dbReference type="InterPro" id="IPR052043">
    <property type="entry name" value="PolySaccharide_Degr_Enz"/>
</dbReference>
<evidence type="ECO:0000256" key="1">
    <source>
        <dbReference type="ARBA" id="ARBA00022801"/>
    </source>
</evidence>
<evidence type="ECO:0000313" key="3">
    <source>
        <dbReference type="Proteomes" id="UP000295689"/>
    </source>
</evidence>
<dbReference type="AlphaFoldDB" id="A0A4R2B745"/>
<dbReference type="EMBL" id="SLVV01000010">
    <property type="protein sequence ID" value="TCN22538.1"/>
    <property type="molecule type" value="Genomic_DNA"/>
</dbReference>
<accession>A0A4R2B745</accession>
<evidence type="ECO:0000313" key="2">
    <source>
        <dbReference type="EMBL" id="TCN22538.1"/>
    </source>
</evidence>
<keyword evidence="1 2" id="KW-0378">Hydrolase</keyword>
<name>A0A4R2B745_9BACI</name>
<dbReference type="GO" id="GO:0016787">
    <property type="term" value="F:hydrolase activity"/>
    <property type="evidence" value="ECO:0007669"/>
    <property type="project" value="UniProtKB-KW"/>
</dbReference>
<dbReference type="Pfam" id="PF07470">
    <property type="entry name" value="Glyco_hydro_88"/>
    <property type="match status" value="1"/>
</dbReference>
<dbReference type="InterPro" id="IPR008928">
    <property type="entry name" value="6-hairpin_glycosidase_sf"/>
</dbReference>
<proteinExistence type="predicted"/>